<name>A0A517ND77_9BACT</name>
<dbReference type="SUPFAM" id="SSF53474">
    <property type="entry name" value="alpha/beta-Hydrolases"/>
    <property type="match status" value="1"/>
</dbReference>
<gene>
    <name evidence="2" type="ORF">K227x_34850</name>
</gene>
<evidence type="ECO:0000313" key="2">
    <source>
        <dbReference type="EMBL" id="QDT05087.1"/>
    </source>
</evidence>
<dbReference type="Proteomes" id="UP000318538">
    <property type="component" value="Chromosome"/>
</dbReference>
<evidence type="ECO:0000259" key="1">
    <source>
        <dbReference type="Pfam" id="PF12697"/>
    </source>
</evidence>
<dbReference type="Gene3D" id="3.40.50.1820">
    <property type="entry name" value="alpha/beta hydrolase"/>
    <property type="match status" value="1"/>
</dbReference>
<protein>
    <submittedName>
        <fullName evidence="2">Alpha/beta hydrolase family protein</fullName>
    </submittedName>
</protein>
<dbReference type="EMBL" id="CP036525">
    <property type="protein sequence ID" value="QDT05087.1"/>
    <property type="molecule type" value="Genomic_DNA"/>
</dbReference>
<keyword evidence="3" id="KW-1185">Reference proteome</keyword>
<evidence type="ECO:0000313" key="3">
    <source>
        <dbReference type="Proteomes" id="UP000318538"/>
    </source>
</evidence>
<dbReference type="InterPro" id="IPR000073">
    <property type="entry name" value="AB_hydrolase_1"/>
</dbReference>
<dbReference type="RefSeq" id="WP_145171009.1">
    <property type="nucleotide sequence ID" value="NZ_CP036525.1"/>
</dbReference>
<keyword evidence="2" id="KW-0378">Hydrolase</keyword>
<dbReference type="OrthoDB" id="211846at2"/>
<reference evidence="2 3" key="1">
    <citation type="submission" date="2019-02" db="EMBL/GenBank/DDBJ databases">
        <title>Deep-cultivation of Planctomycetes and their phenomic and genomic characterization uncovers novel biology.</title>
        <authorList>
            <person name="Wiegand S."/>
            <person name="Jogler M."/>
            <person name="Boedeker C."/>
            <person name="Pinto D."/>
            <person name="Vollmers J."/>
            <person name="Rivas-Marin E."/>
            <person name="Kohn T."/>
            <person name="Peeters S.H."/>
            <person name="Heuer A."/>
            <person name="Rast P."/>
            <person name="Oberbeckmann S."/>
            <person name="Bunk B."/>
            <person name="Jeske O."/>
            <person name="Meyerdierks A."/>
            <person name="Storesund J.E."/>
            <person name="Kallscheuer N."/>
            <person name="Luecker S."/>
            <person name="Lage O.M."/>
            <person name="Pohl T."/>
            <person name="Merkel B.J."/>
            <person name="Hornburger P."/>
            <person name="Mueller R.-W."/>
            <person name="Bruemmer F."/>
            <person name="Labrenz M."/>
            <person name="Spormann A.M."/>
            <person name="Op den Camp H."/>
            <person name="Overmann J."/>
            <person name="Amann R."/>
            <person name="Jetten M.S.M."/>
            <person name="Mascher T."/>
            <person name="Medema M.H."/>
            <person name="Devos D.P."/>
            <person name="Kaster A.-K."/>
            <person name="Ovreas L."/>
            <person name="Rohde M."/>
            <person name="Galperin M.Y."/>
            <person name="Jogler C."/>
        </authorList>
    </citation>
    <scope>NUCLEOTIDE SEQUENCE [LARGE SCALE GENOMIC DNA]</scope>
    <source>
        <strain evidence="2 3">K22_7</strain>
    </source>
</reference>
<dbReference type="KEGG" id="rlc:K227x_34850"/>
<dbReference type="AlphaFoldDB" id="A0A517ND77"/>
<dbReference type="GO" id="GO:0016787">
    <property type="term" value="F:hydrolase activity"/>
    <property type="evidence" value="ECO:0007669"/>
    <property type="project" value="UniProtKB-KW"/>
</dbReference>
<sequence>MPADTNTPLILLSGLAADGRILTPQKVRFRWLHCPAWLPPDRDESIDEYAKRLADTLDAGPCIIGGASFGGIVALHLARHVDAQAVILIGSIKSPSQLPVYARCARPFRFLIPFIPIRFLQWLTRPMTAKRFKRFAPFAYGLACQFRDSDPRIFRWSLSRILDWSSDPVVSCPIYHLHGDRDWTLPLRYTDPDRIVAGGGHVISLTHPADVNDFIRHVLYHKDVDNPHDGNASQQIR</sequence>
<proteinExistence type="predicted"/>
<dbReference type="Pfam" id="PF12697">
    <property type="entry name" value="Abhydrolase_6"/>
    <property type="match status" value="1"/>
</dbReference>
<organism evidence="2 3">
    <name type="scientific">Rubripirellula lacrimiformis</name>
    <dbReference type="NCBI Taxonomy" id="1930273"/>
    <lineage>
        <taxon>Bacteria</taxon>
        <taxon>Pseudomonadati</taxon>
        <taxon>Planctomycetota</taxon>
        <taxon>Planctomycetia</taxon>
        <taxon>Pirellulales</taxon>
        <taxon>Pirellulaceae</taxon>
        <taxon>Rubripirellula</taxon>
    </lineage>
</organism>
<dbReference type="InterPro" id="IPR029058">
    <property type="entry name" value="AB_hydrolase_fold"/>
</dbReference>
<feature type="domain" description="AB hydrolase-1" evidence="1">
    <location>
        <begin position="40"/>
        <end position="213"/>
    </location>
</feature>
<accession>A0A517ND77</accession>